<dbReference type="Gramene" id="EOY15918">
    <property type="protein sequence ID" value="EOY15918"/>
    <property type="gene ID" value="TCM_034841"/>
</dbReference>
<evidence type="ECO:0000313" key="2">
    <source>
        <dbReference type="EMBL" id="EOY15918.1"/>
    </source>
</evidence>
<name>A0A061FG74_THECC</name>
<accession>A0A061FG74</accession>
<feature type="signal peptide" evidence="1">
    <location>
        <begin position="1"/>
        <end position="17"/>
    </location>
</feature>
<dbReference type="EMBL" id="CM001886">
    <property type="protein sequence ID" value="EOY15918.1"/>
    <property type="molecule type" value="Genomic_DNA"/>
</dbReference>
<keyword evidence="3" id="KW-1185">Reference proteome</keyword>
<feature type="chain" id="PRO_5001602012" evidence="1">
    <location>
        <begin position="18"/>
        <end position="125"/>
    </location>
</feature>
<dbReference type="HOGENOM" id="CLU_1996731_0_0_1"/>
<gene>
    <name evidence="2" type="ORF">TCM_034841</name>
</gene>
<dbReference type="AlphaFoldDB" id="A0A061FG74"/>
<evidence type="ECO:0000256" key="1">
    <source>
        <dbReference type="SAM" id="SignalP"/>
    </source>
</evidence>
<dbReference type="Proteomes" id="UP000026915">
    <property type="component" value="Chromosome 8"/>
</dbReference>
<proteinExistence type="predicted"/>
<evidence type="ECO:0000313" key="3">
    <source>
        <dbReference type="Proteomes" id="UP000026915"/>
    </source>
</evidence>
<dbReference type="InParanoid" id="A0A061FG74"/>
<sequence length="125" mass="14943">MRCILLLMFLCLGLSFSFHLSNPFCSLLRTIVCFRFSLEKKIFRSKEFLKIVPTYFKKGFLWKRSYSKASGRVKHSYPKIIPKYLQKMKMMPFGSKKRKTEMFLCFLQVQLDTELPNQENVKCDF</sequence>
<protein>
    <submittedName>
        <fullName evidence="2">Uncharacterized protein</fullName>
    </submittedName>
</protein>
<reference evidence="2 3" key="1">
    <citation type="journal article" date="2013" name="Genome Biol.">
        <title>The genome sequence of the most widely cultivated cacao type and its use to identify candidate genes regulating pod color.</title>
        <authorList>
            <person name="Motamayor J.C."/>
            <person name="Mockaitis K."/>
            <person name="Schmutz J."/>
            <person name="Haiminen N."/>
            <person name="Iii D.L."/>
            <person name="Cornejo O."/>
            <person name="Findley S.D."/>
            <person name="Zheng P."/>
            <person name="Utro F."/>
            <person name="Royaert S."/>
            <person name="Saski C."/>
            <person name="Jenkins J."/>
            <person name="Podicheti R."/>
            <person name="Zhao M."/>
            <person name="Scheffler B.E."/>
            <person name="Stack J.C."/>
            <person name="Feltus F.A."/>
            <person name="Mustiga G.M."/>
            <person name="Amores F."/>
            <person name="Phillips W."/>
            <person name="Marelli J.P."/>
            <person name="May G.D."/>
            <person name="Shapiro H."/>
            <person name="Ma J."/>
            <person name="Bustamante C.D."/>
            <person name="Schnell R.J."/>
            <person name="Main D."/>
            <person name="Gilbert D."/>
            <person name="Parida L."/>
            <person name="Kuhn D.N."/>
        </authorList>
    </citation>
    <scope>NUCLEOTIDE SEQUENCE [LARGE SCALE GENOMIC DNA]</scope>
    <source>
        <strain evidence="3">cv. Matina 1-6</strain>
    </source>
</reference>
<keyword evidence="1" id="KW-0732">Signal</keyword>
<organism evidence="2 3">
    <name type="scientific">Theobroma cacao</name>
    <name type="common">Cacao</name>
    <name type="synonym">Cocoa</name>
    <dbReference type="NCBI Taxonomy" id="3641"/>
    <lineage>
        <taxon>Eukaryota</taxon>
        <taxon>Viridiplantae</taxon>
        <taxon>Streptophyta</taxon>
        <taxon>Embryophyta</taxon>
        <taxon>Tracheophyta</taxon>
        <taxon>Spermatophyta</taxon>
        <taxon>Magnoliopsida</taxon>
        <taxon>eudicotyledons</taxon>
        <taxon>Gunneridae</taxon>
        <taxon>Pentapetalae</taxon>
        <taxon>rosids</taxon>
        <taxon>malvids</taxon>
        <taxon>Malvales</taxon>
        <taxon>Malvaceae</taxon>
        <taxon>Byttnerioideae</taxon>
        <taxon>Theobroma</taxon>
    </lineage>
</organism>